<dbReference type="AlphaFoldDB" id="A0A1A8B3T3"/>
<organism evidence="1">
    <name type="scientific">Nothobranchius furzeri</name>
    <name type="common">Turquoise killifish</name>
    <dbReference type="NCBI Taxonomy" id="105023"/>
    <lineage>
        <taxon>Eukaryota</taxon>
        <taxon>Metazoa</taxon>
        <taxon>Chordata</taxon>
        <taxon>Craniata</taxon>
        <taxon>Vertebrata</taxon>
        <taxon>Euteleostomi</taxon>
        <taxon>Actinopterygii</taxon>
        <taxon>Neopterygii</taxon>
        <taxon>Teleostei</taxon>
        <taxon>Neoteleostei</taxon>
        <taxon>Acanthomorphata</taxon>
        <taxon>Ovalentaria</taxon>
        <taxon>Atherinomorphae</taxon>
        <taxon>Cyprinodontiformes</taxon>
        <taxon>Nothobranchiidae</taxon>
        <taxon>Nothobranchius</taxon>
    </lineage>
</organism>
<evidence type="ECO:0000313" key="1">
    <source>
        <dbReference type="EMBL" id="SBP61356.1"/>
    </source>
</evidence>
<protein>
    <submittedName>
        <fullName evidence="1">Uncharacterized protein</fullName>
    </submittedName>
</protein>
<gene>
    <name evidence="1" type="primary">Nfu_g_1_006685</name>
</gene>
<dbReference type="EMBL" id="HADY01022871">
    <property type="protein sequence ID" value="SBP61356.1"/>
    <property type="molecule type" value="Transcribed_RNA"/>
</dbReference>
<accession>A0A1A8B3T3</accession>
<name>A0A1A8B3T3_NOTFU</name>
<reference evidence="1" key="2">
    <citation type="submission" date="2016-06" db="EMBL/GenBank/DDBJ databases">
        <title>The genome of a short-lived fish provides insights into sex chromosome evolution and the genetic control of aging.</title>
        <authorList>
            <person name="Reichwald K."/>
            <person name="Felder M."/>
            <person name="Petzold A."/>
            <person name="Koch P."/>
            <person name="Groth M."/>
            <person name="Platzer M."/>
        </authorList>
    </citation>
    <scope>NUCLEOTIDE SEQUENCE</scope>
    <source>
        <tissue evidence="1">Brain</tissue>
    </source>
</reference>
<reference evidence="1" key="1">
    <citation type="submission" date="2016-05" db="EMBL/GenBank/DDBJ databases">
        <authorList>
            <person name="Lavstsen T."/>
            <person name="Jespersen J.S."/>
        </authorList>
    </citation>
    <scope>NUCLEOTIDE SEQUENCE</scope>
    <source>
        <tissue evidence="1">Brain</tissue>
    </source>
</reference>
<feature type="non-terminal residue" evidence="1">
    <location>
        <position position="65"/>
    </location>
</feature>
<sequence>ATGKTYLSFHPKLLDCYRLFSIARSQGEPADIRTICCCSLTQLGIAACRVSLPKRKMTDQTQIAL</sequence>
<proteinExistence type="predicted"/>
<feature type="non-terminal residue" evidence="1">
    <location>
        <position position="1"/>
    </location>
</feature>